<evidence type="ECO:0000313" key="2">
    <source>
        <dbReference type="EMBL" id="TDE11159.1"/>
    </source>
</evidence>
<keyword evidence="3" id="KW-1185">Reference proteome</keyword>
<dbReference type="EMBL" id="SMKZ01000011">
    <property type="protein sequence ID" value="TDE11159.1"/>
    <property type="molecule type" value="Genomic_DNA"/>
</dbReference>
<dbReference type="Gene3D" id="3.90.1200.10">
    <property type="match status" value="1"/>
</dbReference>
<dbReference type="GO" id="GO:0016740">
    <property type="term" value="F:transferase activity"/>
    <property type="evidence" value="ECO:0007669"/>
    <property type="project" value="UniProtKB-KW"/>
</dbReference>
<proteinExistence type="predicted"/>
<reference evidence="2 3" key="1">
    <citation type="submission" date="2019-03" db="EMBL/GenBank/DDBJ databases">
        <title>Draft genome sequences of novel Actinobacteria.</title>
        <authorList>
            <person name="Sahin N."/>
            <person name="Ay H."/>
            <person name="Saygin H."/>
        </authorList>
    </citation>
    <scope>NUCLEOTIDE SEQUENCE [LARGE SCALE GENOMIC DNA]</scope>
    <source>
        <strain evidence="2 3">5K138</strain>
    </source>
</reference>
<dbReference type="InterPro" id="IPR011009">
    <property type="entry name" value="Kinase-like_dom_sf"/>
</dbReference>
<dbReference type="InParanoid" id="A0A4R5DBU6"/>
<dbReference type="RefSeq" id="WP_131893864.1">
    <property type="nucleotide sequence ID" value="NZ_SMKZ01000011.1"/>
</dbReference>
<dbReference type="AlphaFoldDB" id="A0A4R5DBU6"/>
<dbReference type="OrthoDB" id="3806873at2"/>
<dbReference type="Pfam" id="PF01636">
    <property type="entry name" value="APH"/>
    <property type="match status" value="1"/>
</dbReference>
<dbReference type="Gene3D" id="3.30.200.20">
    <property type="entry name" value="Phosphorylase Kinase, domain 1"/>
    <property type="match status" value="1"/>
</dbReference>
<dbReference type="InterPro" id="IPR041726">
    <property type="entry name" value="ACAD10_11_N"/>
</dbReference>
<protein>
    <submittedName>
        <fullName evidence="2">Phosphotransferase family protein</fullName>
    </submittedName>
</protein>
<organism evidence="2 3">
    <name type="scientific">Jiangella asiatica</name>
    <dbReference type="NCBI Taxonomy" id="2530372"/>
    <lineage>
        <taxon>Bacteria</taxon>
        <taxon>Bacillati</taxon>
        <taxon>Actinomycetota</taxon>
        <taxon>Actinomycetes</taxon>
        <taxon>Jiangellales</taxon>
        <taxon>Jiangellaceae</taxon>
        <taxon>Jiangella</taxon>
    </lineage>
</organism>
<keyword evidence="2" id="KW-0808">Transferase</keyword>
<dbReference type="InterPro" id="IPR052898">
    <property type="entry name" value="ACAD10-like"/>
</dbReference>
<evidence type="ECO:0000259" key="1">
    <source>
        <dbReference type="Pfam" id="PF01636"/>
    </source>
</evidence>
<dbReference type="InterPro" id="IPR002575">
    <property type="entry name" value="Aminoglycoside_PTrfase"/>
</dbReference>
<dbReference type="SUPFAM" id="SSF56112">
    <property type="entry name" value="Protein kinase-like (PK-like)"/>
    <property type="match status" value="1"/>
</dbReference>
<accession>A0A4R5DBU6</accession>
<evidence type="ECO:0000313" key="3">
    <source>
        <dbReference type="Proteomes" id="UP000294739"/>
    </source>
</evidence>
<dbReference type="PANTHER" id="PTHR47829:SF1">
    <property type="entry name" value="HAD FAMILY PHOSPHATASE"/>
    <property type="match status" value="1"/>
</dbReference>
<dbReference type="Proteomes" id="UP000294739">
    <property type="component" value="Unassembled WGS sequence"/>
</dbReference>
<name>A0A4R5DBU6_9ACTN</name>
<dbReference type="PANTHER" id="PTHR47829">
    <property type="entry name" value="HYDROLASE, PUTATIVE (AFU_ORTHOLOGUE AFUA_1G12880)-RELATED"/>
    <property type="match status" value="1"/>
</dbReference>
<sequence>MSGTPSGGVDGLDSRALERYFTECVPGFRGRLTARLLQGGRSNLTYRLTDGRTAWVLRRPPLGGLTPSAHDMYREYRVVSALGDSPVPVARAVAFADAGVLGVPFSVVEYVDGPVLRTQAQLHALPSADIHRCAFGLVDVLARLHAVEPASVELADFGRPQGYLGRQVRRWNDQWHRVSTGRLDDVDTLHARLADACPTECAVSIVHGDFRIDNAILDPRDPAVVRAIVDWEMATLGDPLADLGLHLVYSDPAFEPVLAGSAASTSRRLPAAADLAQRYADSTGRDLAGLAFYVALGYFKIAVIAEGIHARYRQGLTRGTGFDTVGDAVAPLAAAGLRALGRSWPW</sequence>
<dbReference type="CDD" id="cd05154">
    <property type="entry name" value="ACAD10_11_N-like"/>
    <property type="match status" value="1"/>
</dbReference>
<comment type="caution">
    <text evidence="2">The sequence shown here is derived from an EMBL/GenBank/DDBJ whole genome shotgun (WGS) entry which is preliminary data.</text>
</comment>
<gene>
    <name evidence="2" type="ORF">E1269_09810</name>
</gene>
<feature type="domain" description="Aminoglycoside phosphotransferase" evidence="1">
    <location>
        <begin position="34"/>
        <end position="264"/>
    </location>
</feature>